<proteinExistence type="predicted"/>
<dbReference type="AlphaFoldDB" id="A0AAV5GFI8"/>
<dbReference type="EMBL" id="BQKY01000003">
    <property type="protein sequence ID" value="GJN88391.1"/>
    <property type="molecule type" value="Genomic_DNA"/>
</dbReference>
<evidence type="ECO:0000313" key="3">
    <source>
        <dbReference type="Proteomes" id="UP001342314"/>
    </source>
</evidence>
<evidence type="ECO:0000256" key="1">
    <source>
        <dbReference type="SAM" id="MobiDB-lite"/>
    </source>
</evidence>
<accession>A0AAV5GFI8</accession>
<organism evidence="2 3">
    <name type="scientific">Rhodotorula paludigena</name>
    <dbReference type="NCBI Taxonomy" id="86838"/>
    <lineage>
        <taxon>Eukaryota</taxon>
        <taxon>Fungi</taxon>
        <taxon>Dikarya</taxon>
        <taxon>Basidiomycota</taxon>
        <taxon>Pucciniomycotina</taxon>
        <taxon>Microbotryomycetes</taxon>
        <taxon>Sporidiobolales</taxon>
        <taxon>Sporidiobolaceae</taxon>
        <taxon>Rhodotorula</taxon>
    </lineage>
</organism>
<feature type="region of interest" description="Disordered" evidence="1">
    <location>
        <begin position="540"/>
        <end position="560"/>
    </location>
</feature>
<feature type="compositionally biased region" description="Acidic residues" evidence="1">
    <location>
        <begin position="198"/>
        <end position="209"/>
    </location>
</feature>
<sequence length="704" mass="77436">MTSPAPSTSVDAHPPALAADAPTYPPLGAHFPSVAHFKLACYRVCLLDGTHPADHAGAATHAHVSCRHAPCTFRIAASNASRGWAPARTRAERGTGPGDVWVSERTVGHSCGARGRDGDDGAAETRRKIERMEQAVREAEREWERREELRDEWEREDERRRAERDERGRAAAKKARKGIRESLAGLGGASRRPRRAEEEDGEDEAENSEDERVSKEEEALSGVELFPPKAHVKSHVDRLIKAGEVAFPASSESFNSAAPLFVRLYAYAQHSGFGLYRGSDHTQTTSARLVCSRSHSRYSSQPGGCCSASVKIGQDTDGTWRVIEARLQHNHPLDPDSSSASAHLWSVPLYPPCAPPSAHLQAFLRVTLPPDLPLSDVYYFAAFLASLGIDSANDLVGLVSLCDTALAALDEMATLAFGAREWSMSQLLVMPFPEVGDIFDSLDDFKRVVYRFAASREIRLGPTGVKDGRTYWRCMLPDKSWNGPAERRCTYTIATSWADARKKSVKIHRVELSHSCDPAQRKKQAAAAEEAMLDRLDKLETRESESDDDSGVDKADTQPVAGSRFSLRRRTLRADRCDHQSERRDTLLVPVVHRPPNQSKALFEMDACTRARSLWSVPFFPPSAPPSVLLQAFLRATLPPDLPLSDYDYVAIFLASLGIDSDKDLVGLVSLCDTALAALDEMATLAFGTREWSMGQLVALVKAE</sequence>
<feature type="compositionally biased region" description="Basic and acidic residues" evidence="1">
    <location>
        <begin position="137"/>
        <end position="169"/>
    </location>
</feature>
<name>A0AAV5GFI8_9BASI</name>
<comment type="caution">
    <text evidence="2">The sequence shown here is derived from an EMBL/GenBank/DDBJ whole genome shotgun (WGS) entry which is preliminary data.</text>
</comment>
<dbReference type="Proteomes" id="UP001342314">
    <property type="component" value="Unassembled WGS sequence"/>
</dbReference>
<gene>
    <name evidence="2" type="ORF">Rhopal_001357-T1</name>
</gene>
<protein>
    <recommendedName>
        <fullName evidence="4">FAR1 domain-containing protein</fullName>
    </recommendedName>
</protein>
<reference evidence="2 3" key="1">
    <citation type="submission" date="2021-12" db="EMBL/GenBank/DDBJ databases">
        <title>High titer production of polyol ester of fatty acids by Rhodotorula paludigena BS15 towards product separation-free biomass refinery.</title>
        <authorList>
            <person name="Mano J."/>
            <person name="Ono H."/>
            <person name="Tanaka T."/>
            <person name="Naito K."/>
            <person name="Sushida H."/>
            <person name="Ike M."/>
            <person name="Tokuyasu K."/>
            <person name="Kitaoka M."/>
        </authorList>
    </citation>
    <scope>NUCLEOTIDE SEQUENCE [LARGE SCALE GENOMIC DNA]</scope>
    <source>
        <strain evidence="2 3">BS15</strain>
    </source>
</reference>
<keyword evidence="3" id="KW-1185">Reference proteome</keyword>
<feature type="region of interest" description="Disordered" evidence="1">
    <location>
        <begin position="137"/>
        <end position="226"/>
    </location>
</feature>
<evidence type="ECO:0000313" key="2">
    <source>
        <dbReference type="EMBL" id="GJN88391.1"/>
    </source>
</evidence>
<evidence type="ECO:0008006" key="4">
    <source>
        <dbReference type="Google" id="ProtNLM"/>
    </source>
</evidence>